<keyword evidence="1" id="KW-0732">Signal</keyword>
<evidence type="ECO:0000256" key="1">
    <source>
        <dbReference type="SAM" id="SignalP"/>
    </source>
</evidence>
<gene>
    <name evidence="2" type="ORF">FHP89_04140</name>
</gene>
<proteinExistence type="predicted"/>
<comment type="caution">
    <text evidence="2">The sequence shown here is derived from an EMBL/GenBank/DDBJ whole genome shotgun (WGS) entry which is preliminary data.</text>
</comment>
<accession>A0A557SN53</accession>
<reference evidence="2 3" key="1">
    <citation type="submission" date="2019-07" db="EMBL/GenBank/DDBJ databases">
        <title>The pathways for chlorine oxyanion respiration interact through the shared metabolite chlorate.</title>
        <authorList>
            <person name="Barnum T.P."/>
            <person name="Cheng Y."/>
            <person name="Hill K.A."/>
            <person name="Lucas L.N."/>
            <person name="Carlson H.K."/>
            <person name="Coates J.D."/>
        </authorList>
    </citation>
    <scope>NUCLEOTIDE SEQUENCE [LARGE SCALE GENOMIC DNA]</scope>
    <source>
        <strain evidence="2 3">SFB-1</strain>
    </source>
</reference>
<sequence>MKRMWRRLVILLLILALPLPSLAGWAGTCVEVPATSHAMADMGDEAAVPCCPDDGLLSDCTQIDCASAAMHFALPVVRADLSARAHVLSAAPMPRFASVTVSRHDRPPIAIA</sequence>
<evidence type="ECO:0000313" key="3">
    <source>
        <dbReference type="Proteomes" id="UP000318349"/>
    </source>
</evidence>
<evidence type="ECO:0008006" key="4">
    <source>
        <dbReference type="Google" id="ProtNLM"/>
    </source>
</evidence>
<dbReference type="AlphaFoldDB" id="A0A557SN53"/>
<organism evidence="2 3">
    <name type="scientific">Denitromonas halophila</name>
    <dbReference type="NCBI Taxonomy" id="1629404"/>
    <lineage>
        <taxon>Bacteria</taxon>
        <taxon>Pseudomonadati</taxon>
        <taxon>Pseudomonadota</taxon>
        <taxon>Betaproteobacteria</taxon>
        <taxon>Rhodocyclales</taxon>
        <taxon>Zoogloeaceae</taxon>
        <taxon>Denitromonas</taxon>
    </lineage>
</organism>
<dbReference type="Proteomes" id="UP000318349">
    <property type="component" value="Unassembled WGS sequence"/>
</dbReference>
<dbReference type="EMBL" id="VMNI01000004">
    <property type="protein sequence ID" value="TVO78855.1"/>
    <property type="molecule type" value="Genomic_DNA"/>
</dbReference>
<name>A0A557SN53_9RHOO</name>
<feature type="chain" id="PRO_5022112109" description="CopL family metal-binding regulatory protein" evidence="1">
    <location>
        <begin position="24"/>
        <end position="112"/>
    </location>
</feature>
<evidence type="ECO:0000313" key="2">
    <source>
        <dbReference type="EMBL" id="TVO78855.1"/>
    </source>
</evidence>
<protein>
    <recommendedName>
        <fullName evidence="4">CopL family metal-binding regulatory protein</fullName>
    </recommendedName>
</protein>
<feature type="signal peptide" evidence="1">
    <location>
        <begin position="1"/>
        <end position="23"/>
    </location>
</feature>